<dbReference type="EMBL" id="JAKIXB020000020">
    <property type="protein sequence ID" value="KAL1599354.1"/>
    <property type="molecule type" value="Genomic_DNA"/>
</dbReference>
<dbReference type="InterPro" id="IPR011009">
    <property type="entry name" value="Kinase-like_dom_sf"/>
</dbReference>
<organism evidence="2 3">
    <name type="scientific">Nothophoma quercina</name>
    <dbReference type="NCBI Taxonomy" id="749835"/>
    <lineage>
        <taxon>Eukaryota</taxon>
        <taxon>Fungi</taxon>
        <taxon>Dikarya</taxon>
        <taxon>Ascomycota</taxon>
        <taxon>Pezizomycotina</taxon>
        <taxon>Dothideomycetes</taxon>
        <taxon>Pleosporomycetidae</taxon>
        <taxon>Pleosporales</taxon>
        <taxon>Pleosporineae</taxon>
        <taxon>Didymellaceae</taxon>
        <taxon>Nothophoma</taxon>
    </lineage>
</organism>
<dbReference type="PANTHER" id="PTHR21310:SF51">
    <property type="entry name" value="AMINOGLYCOSIDE PHOSPHOTRANSFERASE DOMAIN-CONTAINING PROTEIN"/>
    <property type="match status" value="1"/>
</dbReference>
<dbReference type="SUPFAM" id="SSF56112">
    <property type="entry name" value="Protein kinase-like (PK-like)"/>
    <property type="match status" value="1"/>
</dbReference>
<name>A0ABR3R5D5_9PLEO</name>
<dbReference type="Proteomes" id="UP001521222">
    <property type="component" value="Unassembled WGS sequence"/>
</dbReference>
<dbReference type="PANTHER" id="PTHR21310">
    <property type="entry name" value="AMINOGLYCOSIDE PHOSPHOTRANSFERASE-RELATED-RELATED"/>
    <property type="match status" value="1"/>
</dbReference>
<evidence type="ECO:0000259" key="1">
    <source>
        <dbReference type="Pfam" id="PF01636"/>
    </source>
</evidence>
<sequence length="452" mass="51702">MNDGTKDRQQKIVKVFNKLKAKLWRWKMTKHSGIELDSDGILERCQWGIITKVDRAKIVELVVRQGWRDPVVKIIGIAQVETMNLLHEHTKVPSPEVIGYSATLDNEFGFPYIVMEELPGKSATDLWFEEHGEIPSAETEQKRLTFLRSLARRMTELENFPFQTIGMPTYDNVAGPDFNDIDPERTPVRKYYVWPFCDSYHAVERGPFASTQAYIRHARDEEEQLVPRKNGKFDYNQLQQLGMYKILDMVFAHPVFNSSPEDTFTLRHSDLDTQNILINDEGNITGILDWDGSISMPRCVGHASVPHFMDRDFYPDAAIKSLFLSWRANHYRSIYAAALVEAGNPDTKYTTKSHIYQAAFAALYEGGDKLDSVQRLLREVPGLQMENSHLLALVGKGCKVTEQMLKTEVWKVLEPEMPSDNLLKDLDLKLKDEVLQGCMHEFTALNSIADVA</sequence>
<dbReference type="Pfam" id="PF01636">
    <property type="entry name" value="APH"/>
    <property type="match status" value="1"/>
</dbReference>
<protein>
    <recommendedName>
        <fullName evidence="1">Aminoglycoside phosphotransferase domain-containing protein</fullName>
    </recommendedName>
</protein>
<reference evidence="2 3" key="1">
    <citation type="submission" date="2024-02" db="EMBL/GenBank/DDBJ databases">
        <title>De novo assembly and annotation of 12 fungi associated with fruit tree decline syndrome in Ontario, Canada.</title>
        <authorList>
            <person name="Sulman M."/>
            <person name="Ellouze W."/>
            <person name="Ilyukhin E."/>
        </authorList>
    </citation>
    <scope>NUCLEOTIDE SEQUENCE [LARGE SCALE GENOMIC DNA]</scope>
    <source>
        <strain evidence="2 3">M97-236</strain>
    </source>
</reference>
<evidence type="ECO:0000313" key="3">
    <source>
        <dbReference type="Proteomes" id="UP001521222"/>
    </source>
</evidence>
<dbReference type="InterPro" id="IPR002575">
    <property type="entry name" value="Aminoglycoside_PTrfase"/>
</dbReference>
<proteinExistence type="predicted"/>
<accession>A0ABR3R5D5</accession>
<comment type="caution">
    <text evidence="2">The sequence shown here is derived from an EMBL/GenBank/DDBJ whole genome shotgun (WGS) entry which is preliminary data.</text>
</comment>
<dbReference type="InterPro" id="IPR051678">
    <property type="entry name" value="AGP_Transferase"/>
</dbReference>
<gene>
    <name evidence="2" type="ORF">SLS59_006371</name>
</gene>
<keyword evidence="3" id="KW-1185">Reference proteome</keyword>
<feature type="domain" description="Aminoglycoside phosphotransferase" evidence="1">
    <location>
        <begin position="79"/>
        <end position="292"/>
    </location>
</feature>
<evidence type="ECO:0000313" key="2">
    <source>
        <dbReference type="EMBL" id="KAL1599354.1"/>
    </source>
</evidence>
<dbReference type="Gene3D" id="3.90.1200.10">
    <property type="match status" value="1"/>
</dbReference>